<dbReference type="EMBL" id="SPLM01000003">
    <property type="protein sequence ID" value="TMW67817.1"/>
    <property type="molecule type" value="Genomic_DNA"/>
</dbReference>
<keyword evidence="2 4" id="KW-0863">Zinc-finger</keyword>
<reference evidence="6" key="1">
    <citation type="submission" date="2019-03" db="EMBL/GenBank/DDBJ databases">
        <title>Long read genome sequence of the mycoparasitic Pythium oligandrum ATCC 38472 isolated from sugarbeet rhizosphere.</title>
        <authorList>
            <person name="Gaulin E."/>
        </authorList>
    </citation>
    <scope>NUCLEOTIDE SEQUENCE</scope>
    <source>
        <strain evidence="6">ATCC 38472_TT</strain>
    </source>
</reference>
<keyword evidence="1" id="KW-0479">Metal-binding</keyword>
<dbReference type="GO" id="GO:0008270">
    <property type="term" value="F:zinc ion binding"/>
    <property type="evidence" value="ECO:0007669"/>
    <property type="project" value="UniProtKB-KW"/>
</dbReference>
<evidence type="ECO:0000259" key="5">
    <source>
        <dbReference type="PROSITE" id="PS50178"/>
    </source>
</evidence>
<evidence type="ECO:0000256" key="1">
    <source>
        <dbReference type="ARBA" id="ARBA00022723"/>
    </source>
</evidence>
<sequence>MPASTMASHIPVPAELPPLTEEQKEEFIYEANNAYAELFHSVQVARTKTSSGGTHLEGVSEETGSTVWLCTTTTLHGTLEEVAELYLSSDCHFILDFAQSKRLYELESPSETHPLRCTAVRWSRWTAIASVIRDRDFVYLECMDSFEDQTTGNRGWARVSKSIELDSCPPSKKPDGPRRGELLVSGKILRETGRPGVLEAITLVNVDVKRVVPGWVRKTALKTRKLNALNMNHLLKIRRLLKAKTATGKQKSALLRGPRSDIDRRTCYGCREHISRWKRVYTCRECSEVICPQCAAISYYDSTFHELKNRICVDCSVVDPQQSIMEAVRELEHRQEEEITTPVGFVPHKVDDDRRFRTLSSISHDSDDWNDVQNELSMSRVKNVFHGPTPVGRSVSYSRASEALSHSRVHPDRPAAQLRATALETRAAPPSHEPVLFDLSYLQNYAAPKPATHTRTLL</sequence>
<dbReference type="CDD" id="cd00065">
    <property type="entry name" value="FYVE_like_SF"/>
    <property type="match status" value="1"/>
</dbReference>
<keyword evidence="3" id="KW-0862">Zinc</keyword>
<dbReference type="PANTHER" id="PTHR13510:SF44">
    <property type="entry name" value="RABENOSYN-5"/>
    <property type="match status" value="1"/>
</dbReference>
<dbReference type="Proteomes" id="UP000794436">
    <property type="component" value="Unassembled WGS sequence"/>
</dbReference>
<dbReference type="OrthoDB" id="59153at2759"/>
<dbReference type="InterPro" id="IPR052727">
    <property type="entry name" value="Rab4/Rab5_effector"/>
</dbReference>
<protein>
    <recommendedName>
        <fullName evidence="5">FYVE-type domain-containing protein</fullName>
    </recommendedName>
</protein>
<dbReference type="Gene3D" id="3.30.40.10">
    <property type="entry name" value="Zinc/RING finger domain, C3HC4 (zinc finger)"/>
    <property type="match status" value="1"/>
</dbReference>
<dbReference type="AlphaFoldDB" id="A0A8K1FQC9"/>
<evidence type="ECO:0000256" key="3">
    <source>
        <dbReference type="ARBA" id="ARBA00022833"/>
    </source>
</evidence>
<evidence type="ECO:0000256" key="4">
    <source>
        <dbReference type="PROSITE-ProRule" id="PRU00091"/>
    </source>
</evidence>
<dbReference type="PANTHER" id="PTHR13510">
    <property type="entry name" value="FYVE-FINGER-CONTAINING RAB5 EFFECTOR PROTEIN RABENOSYN-5-RELATED"/>
    <property type="match status" value="1"/>
</dbReference>
<dbReference type="PROSITE" id="PS50178">
    <property type="entry name" value="ZF_FYVE"/>
    <property type="match status" value="1"/>
</dbReference>
<feature type="domain" description="FYVE-type" evidence="5">
    <location>
        <begin position="261"/>
        <end position="315"/>
    </location>
</feature>
<proteinExistence type="predicted"/>
<evidence type="ECO:0000313" key="6">
    <source>
        <dbReference type="EMBL" id="TMW67817.1"/>
    </source>
</evidence>
<name>A0A8K1FQC9_PYTOL</name>
<evidence type="ECO:0000313" key="7">
    <source>
        <dbReference type="Proteomes" id="UP000794436"/>
    </source>
</evidence>
<dbReference type="InterPro" id="IPR011011">
    <property type="entry name" value="Znf_FYVE_PHD"/>
</dbReference>
<dbReference type="SUPFAM" id="SSF55961">
    <property type="entry name" value="Bet v1-like"/>
    <property type="match status" value="1"/>
</dbReference>
<dbReference type="InterPro" id="IPR017455">
    <property type="entry name" value="Znf_FYVE-rel"/>
</dbReference>
<keyword evidence="7" id="KW-1185">Reference proteome</keyword>
<gene>
    <name evidence="6" type="ORF">Poli38472_007489</name>
</gene>
<evidence type="ECO:0000256" key="2">
    <source>
        <dbReference type="ARBA" id="ARBA00022771"/>
    </source>
</evidence>
<dbReference type="Gene3D" id="3.30.530.20">
    <property type="match status" value="1"/>
</dbReference>
<dbReference type="InterPro" id="IPR023393">
    <property type="entry name" value="START-like_dom_sf"/>
</dbReference>
<organism evidence="6 7">
    <name type="scientific">Pythium oligandrum</name>
    <name type="common">Mycoparasitic fungus</name>
    <dbReference type="NCBI Taxonomy" id="41045"/>
    <lineage>
        <taxon>Eukaryota</taxon>
        <taxon>Sar</taxon>
        <taxon>Stramenopiles</taxon>
        <taxon>Oomycota</taxon>
        <taxon>Peronosporomycetes</taxon>
        <taxon>Pythiales</taxon>
        <taxon>Pythiaceae</taxon>
        <taxon>Pythium</taxon>
    </lineage>
</organism>
<comment type="caution">
    <text evidence="6">The sequence shown here is derived from an EMBL/GenBank/DDBJ whole genome shotgun (WGS) entry which is preliminary data.</text>
</comment>
<dbReference type="InterPro" id="IPR013083">
    <property type="entry name" value="Znf_RING/FYVE/PHD"/>
</dbReference>
<dbReference type="SUPFAM" id="SSF57903">
    <property type="entry name" value="FYVE/PHD zinc finger"/>
    <property type="match status" value="1"/>
</dbReference>
<accession>A0A8K1FQC9</accession>